<dbReference type="Proteomes" id="UP000178085">
    <property type="component" value="Unassembled WGS sequence"/>
</dbReference>
<dbReference type="InterPro" id="IPR015854">
    <property type="entry name" value="ABC_transpr_LolD-like"/>
</dbReference>
<keyword evidence="8 9" id="KW-0131">Cell cycle</keyword>
<dbReference type="AlphaFoldDB" id="A0A1F4NQS8"/>
<keyword evidence="6 9" id="KW-0067">ATP-binding</keyword>
<dbReference type="Pfam" id="PF00005">
    <property type="entry name" value="ABC_tran"/>
    <property type="match status" value="1"/>
</dbReference>
<keyword evidence="7 9" id="KW-0472">Membrane</keyword>
<dbReference type="PROSITE" id="PS50893">
    <property type="entry name" value="ABC_TRANSPORTER_2"/>
    <property type="match status" value="1"/>
</dbReference>
<dbReference type="NCBIfam" id="TIGR02673">
    <property type="entry name" value="FtsE"/>
    <property type="match status" value="1"/>
</dbReference>
<dbReference type="SMART" id="SM00382">
    <property type="entry name" value="AAA"/>
    <property type="match status" value="1"/>
</dbReference>
<evidence type="ECO:0000256" key="7">
    <source>
        <dbReference type="ARBA" id="ARBA00023136"/>
    </source>
</evidence>
<evidence type="ECO:0000256" key="6">
    <source>
        <dbReference type="ARBA" id="ARBA00022840"/>
    </source>
</evidence>
<dbReference type="PANTHER" id="PTHR24220">
    <property type="entry name" value="IMPORT ATP-BINDING PROTEIN"/>
    <property type="match status" value="1"/>
</dbReference>
<evidence type="ECO:0000313" key="12">
    <source>
        <dbReference type="Proteomes" id="UP000178085"/>
    </source>
</evidence>
<keyword evidence="5 9" id="KW-0547">Nucleotide-binding</keyword>
<dbReference type="InterPro" id="IPR003439">
    <property type="entry name" value="ABC_transporter-like_ATP-bd"/>
</dbReference>
<dbReference type="Gene3D" id="3.40.50.300">
    <property type="entry name" value="P-loop containing nucleotide triphosphate hydrolases"/>
    <property type="match status" value="1"/>
</dbReference>
<comment type="similarity">
    <text evidence="1 9">Belongs to the ABC transporter superfamily.</text>
</comment>
<dbReference type="InterPro" id="IPR003593">
    <property type="entry name" value="AAA+_ATPase"/>
</dbReference>
<evidence type="ECO:0000256" key="3">
    <source>
        <dbReference type="ARBA" id="ARBA00022475"/>
    </source>
</evidence>
<dbReference type="GO" id="GO:0005524">
    <property type="term" value="F:ATP binding"/>
    <property type="evidence" value="ECO:0007669"/>
    <property type="project" value="UniProtKB-UniRule"/>
</dbReference>
<dbReference type="FunFam" id="3.40.50.300:FF:000056">
    <property type="entry name" value="Cell division ATP-binding protein FtsE"/>
    <property type="match status" value="1"/>
</dbReference>
<keyword evidence="4 9" id="KW-0132">Cell division</keyword>
<sequence>MIIFDKITKHYGSHKALDNVSFSIRPREFVILVGPSGAGKTTLIKLLLCEEKPTFGSITIDGKDIHLLQEKYIPYYRRQIGVVFQDFKLLPSQTVEENVAFAMQVSGKPDSEINKEVAKILELVGLKDKAHNFPRELSGGEIQRVAIARALVFRPQFLIADEPTGNLDPANAWEITKLLLKINSLGTTVLLATHNRDIVNSINKRVINMEDGRIVKDRRKGKYDYK</sequence>
<evidence type="ECO:0000259" key="10">
    <source>
        <dbReference type="PROSITE" id="PS50893"/>
    </source>
</evidence>
<evidence type="ECO:0000256" key="5">
    <source>
        <dbReference type="ARBA" id="ARBA00022741"/>
    </source>
</evidence>
<gene>
    <name evidence="9" type="primary">ftsE</name>
    <name evidence="11" type="ORF">A3K51_03325</name>
</gene>
<dbReference type="GO" id="GO:0005886">
    <property type="term" value="C:plasma membrane"/>
    <property type="evidence" value="ECO:0007669"/>
    <property type="project" value="UniProtKB-SubCell"/>
</dbReference>
<evidence type="ECO:0000256" key="4">
    <source>
        <dbReference type="ARBA" id="ARBA00022618"/>
    </source>
</evidence>
<dbReference type="PROSITE" id="PS00211">
    <property type="entry name" value="ABC_TRANSPORTER_1"/>
    <property type="match status" value="1"/>
</dbReference>
<evidence type="ECO:0000256" key="8">
    <source>
        <dbReference type="ARBA" id="ARBA00023306"/>
    </source>
</evidence>
<dbReference type="EMBL" id="METD01000001">
    <property type="protein sequence ID" value="OGB73824.1"/>
    <property type="molecule type" value="Genomic_DNA"/>
</dbReference>
<dbReference type="GO" id="GO:0016887">
    <property type="term" value="F:ATP hydrolysis activity"/>
    <property type="evidence" value="ECO:0007669"/>
    <property type="project" value="InterPro"/>
</dbReference>
<reference evidence="11 12" key="1">
    <citation type="journal article" date="2016" name="Nat. Commun.">
        <title>Thousands of microbial genomes shed light on interconnected biogeochemical processes in an aquifer system.</title>
        <authorList>
            <person name="Anantharaman K."/>
            <person name="Brown C.T."/>
            <person name="Hug L.A."/>
            <person name="Sharon I."/>
            <person name="Castelle C.J."/>
            <person name="Probst A.J."/>
            <person name="Thomas B.C."/>
            <person name="Singh A."/>
            <person name="Wilkins M.J."/>
            <person name="Karaoz U."/>
            <person name="Brodie E.L."/>
            <person name="Williams K.H."/>
            <person name="Hubbard S.S."/>
            <person name="Banfield J.F."/>
        </authorList>
    </citation>
    <scope>NUCLEOTIDE SEQUENCE [LARGE SCALE GENOMIC DNA]</scope>
</reference>
<comment type="subunit">
    <text evidence="9">Homodimer. Forms a membrane-associated complex with FtsX.</text>
</comment>
<evidence type="ECO:0000313" key="11">
    <source>
        <dbReference type="EMBL" id="OGB73824.1"/>
    </source>
</evidence>
<comment type="subcellular location">
    <subcellularLocation>
        <location evidence="9">Cell membrane</location>
        <topology evidence="9">Peripheral membrane protein</topology>
        <orientation evidence="9">Cytoplasmic side</orientation>
    </subcellularLocation>
</comment>
<comment type="function">
    <text evidence="9">Part of the ABC transporter FtsEX involved in cellular division.</text>
</comment>
<proteinExistence type="inferred from homology"/>
<dbReference type="PANTHER" id="PTHR24220:SF470">
    <property type="entry name" value="CELL DIVISION ATP-BINDING PROTEIN FTSE"/>
    <property type="match status" value="1"/>
</dbReference>
<evidence type="ECO:0000256" key="2">
    <source>
        <dbReference type="ARBA" id="ARBA00020019"/>
    </source>
</evidence>
<dbReference type="InterPro" id="IPR005286">
    <property type="entry name" value="Cell_div_FtsE"/>
</dbReference>
<dbReference type="InterPro" id="IPR017871">
    <property type="entry name" value="ABC_transporter-like_CS"/>
</dbReference>
<feature type="domain" description="ABC transporter" evidence="10">
    <location>
        <begin position="2"/>
        <end position="226"/>
    </location>
</feature>
<dbReference type="GO" id="GO:0051301">
    <property type="term" value="P:cell division"/>
    <property type="evidence" value="ECO:0007669"/>
    <property type="project" value="UniProtKB-UniRule"/>
</dbReference>
<dbReference type="SUPFAM" id="SSF52540">
    <property type="entry name" value="P-loop containing nucleoside triphosphate hydrolases"/>
    <property type="match status" value="1"/>
</dbReference>
<organism evidence="11 12">
    <name type="scientific">candidate division Kazan bacterium RIFCSPLOWO2_01_FULL_45_19</name>
    <dbReference type="NCBI Taxonomy" id="1798538"/>
    <lineage>
        <taxon>Bacteria</taxon>
        <taxon>Bacteria division Kazan-3B-28</taxon>
    </lineage>
</organism>
<protein>
    <recommendedName>
        <fullName evidence="2 9">Cell division ATP-binding protein FtsE</fullName>
    </recommendedName>
</protein>
<keyword evidence="3 9" id="KW-1003">Cell membrane</keyword>
<evidence type="ECO:0000256" key="9">
    <source>
        <dbReference type="RuleBase" id="RU365094"/>
    </source>
</evidence>
<dbReference type="GO" id="GO:0022857">
    <property type="term" value="F:transmembrane transporter activity"/>
    <property type="evidence" value="ECO:0007669"/>
    <property type="project" value="TreeGrafter"/>
</dbReference>
<evidence type="ECO:0000256" key="1">
    <source>
        <dbReference type="ARBA" id="ARBA00005417"/>
    </source>
</evidence>
<comment type="caution">
    <text evidence="11">The sequence shown here is derived from an EMBL/GenBank/DDBJ whole genome shotgun (WGS) entry which is preliminary data.</text>
</comment>
<name>A0A1F4NQS8_UNCK3</name>
<dbReference type="InterPro" id="IPR027417">
    <property type="entry name" value="P-loop_NTPase"/>
</dbReference>
<accession>A0A1F4NQS8</accession>